<dbReference type="InterPro" id="IPR002909">
    <property type="entry name" value="IPT_dom"/>
</dbReference>
<accession>A0A0C2WVU7</accession>
<keyword evidence="4" id="KW-1133">Transmembrane helix</keyword>
<dbReference type="SUPFAM" id="SSF81296">
    <property type="entry name" value="E set domains"/>
    <property type="match status" value="1"/>
</dbReference>
<dbReference type="InterPro" id="IPR057962">
    <property type="entry name" value="SPT23_MGA2_DBD"/>
</dbReference>
<feature type="repeat" description="ANK" evidence="2">
    <location>
        <begin position="788"/>
        <end position="820"/>
    </location>
</feature>
<name>A0A0C2WVU7_AMAMK</name>
<dbReference type="InterPro" id="IPR002110">
    <property type="entry name" value="Ankyrin_rpt"/>
</dbReference>
<evidence type="ECO:0000256" key="2">
    <source>
        <dbReference type="PROSITE-ProRule" id="PRU00023"/>
    </source>
</evidence>
<evidence type="ECO:0000256" key="4">
    <source>
        <dbReference type="SAM" id="Phobius"/>
    </source>
</evidence>
<dbReference type="HOGENOM" id="CLU_003912_0_0_1"/>
<feature type="compositionally biased region" description="Low complexity" evidence="3">
    <location>
        <begin position="1067"/>
        <end position="1076"/>
    </location>
</feature>
<feature type="compositionally biased region" description="Basic residues" evidence="3">
    <location>
        <begin position="872"/>
        <end position="883"/>
    </location>
</feature>
<dbReference type="GO" id="GO:0006357">
    <property type="term" value="P:regulation of transcription by RNA polymerase II"/>
    <property type="evidence" value="ECO:0007669"/>
    <property type="project" value="TreeGrafter"/>
</dbReference>
<feature type="repeat" description="ANK" evidence="2">
    <location>
        <begin position="755"/>
        <end position="787"/>
    </location>
</feature>
<proteinExistence type="predicted"/>
<sequence length="1176" mass="127321">MSSSSSPSATAPASRSPSPSTPEAGVIDTLAIQSDAELTSWFITSDIPIDVHQTWSESIFSPPQSKSADDCMLPLDDIIESHAYHGAPSPCTSSSQISSPQPHIVQLCGKSIPEERTAVQDLQTSNFFVASRNASLTLTKPEPPPAPLPRKPDLASLNNRIVSPPKDSCLNFPLIFPSIPEGGTKSRVETQVRVTVDLADPSSITEPYKYDRVGSWQWLKLPPGTATKRRTRKQGKIDPSPQDTLYLQAYVICASPPNNRVLSCTSCQTREAKRVAKKLAARVRPARSDSDSIGDPSHPPKHHEDTTSIIQFNCAEVLEFSTGSVILPLRITCYCRHHREKVGFLVNMQMLDHTGRVVACGQTRPIMITDDHKTTATLQARSGDFNTETGWPQLTTIAHNVSINESSTSGRNNRRGIGSPVTAKKRPKPYDTKSKPPRPSREGSASTPASPSTSYSGLPSTRSSTPCNLISQLLTPDTLLSLAALREVGGPSGCPSPDISASNFNKTSDVLSENDLTPTPGPTIEPPNLTMAPTHPMPLMFFDPAGIPQLSPGLAPTIHRLIPNTGPTHGGIEVTVLGANFRANEQLTCVFGGIPACSTQRWSDNALVCILPPRSAPGVVVVWVDRYQEAQPNAPTSLFTYSDETDRTLMELALQVVGLKMTGKIEDAKDVAMRIVGSAGETTETQADNPSMMQIAMANPASTRNILPLLLNSGRETENFEALIINFLKLLDTPLEGITSRSMQTIDVISHTSTTGQTLLHYASFLGFDSLSKLLVSHKVDIDARDKNGFTALHFAALSGSVDCIQSLLEAGADRDIVNGVGKTPAEIAHRNVLHLLQAPLYDSDDDGLSASDEEAVWGDGEEDASVQVSRRPLRRLSRRNSKRNVALQSLTSAHLEMSSLTPPQPTSEKSQSGGPKGQAQQQAGVDLKQTAWLTEVLQRTLAQLQAPQGIISNIPQLPLPNLPHLSDLRTVQWNSLTQIPVVFPIFVPMPGWPSFLQGNNNDKDQTEAAGRGMSAGALRTAQELRAMFDKWVAIVGATATNQASQNLPLDDTPPPKYTPRAEAEGSKVVGESSSSNHAGPASNRPEANMAQPVTPSETRPVDYMRVPLTDQEVNAYAYAPSTKQVQKLQKKRDLMLLVFWLPILFLSCIWAFYSFVVVAFQAVKTFLPLKTPLRG</sequence>
<dbReference type="PANTHER" id="PTHR23335:SF1">
    <property type="entry name" value="CALMODULIN-BINDING TRANSCRIPTION ACTIVATOR, ISOFORM F"/>
    <property type="match status" value="1"/>
</dbReference>
<keyword evidence="4" id="KW-0812">Transmembrane</keyword>
<reference evidence="6 7" key="1">
    <citation type="submission" date="2014-04" db="EMBL/GenBank/DDBJ databases">
        <title>Evolutionary Origins and Diversification of the Mycorrhizal Mutualists.</title>
        <authorList>
            <consortium name="DOE Joint Genome Institute"/>
            <consortium name="Mycorrhizal Genomics Consortium"/>
            <person name="Kohler A."/>
            <person name="Kuo A."/>
            <person name="Nagy L.G."/>
            <person name="Floudas D."/>
            <person name="Copeland A."/>
            <person name="Barry K.W."/>
            <person name="Cichocki N."/>
            <person name="Veneault-Fourrey C."/>
            <person name="LaButti K."/>
            <person name="Lindquist E.A."/>
            <person name="Lipzen A."/>
            <person name="Lundell T."/>
            <person name="Morin E."/>
            <person name="Murat C."/>
            <person name="Riley R."/>
            <person name="Ohm R."/>
            <person name="Sun H."/>
            <person name="Tunlid A."/>
            <person name="Henrissat B."/>
            <person name="Grigoriev I.V."/>
            <person name="Hibbett D.S."/>
            <person name="Martin F."/>
        </authorList>
    </citation>
    <scope>NUCLEOTIDE SEQUENCE [LARGE SCALE GENOMIC DNA]</scope>
    <source>
        <strain evidence="6 7">Koide BX008</strain>
    </source>
</reference>
<feature type="region of interest" description="Disordered" evidence="3">
    <location>
        <begin position="281"/>
        <end position="305"/>
    </location>
</feature>
<dbReference type="Proteomes" id="UP000054549">
    <property type="component" value="Unassembled WGS sequence"/>
</dbReference>
<feature type="domain" description="IPT/TIG" evidence="5">
    <location>
        <begin position="555"/>
        <end position="642"/>
    </location>
</feature>
<evidence type="ECO:0000259" key="5">
    <source>
        <dbReference type="SMART" id="SM00429"/>
    </source>
</evidence>
<feature type="transmembrane region" description="Helical" evidence="4">
    <location>
        <begin position="1135"/>
        <end position="1161"/>
    </location>
</feature>
<dbReference type="SMART" id="SM00248">
    <property type="entry name" value="ANK"/>
    <property type="match status" value="2"/>
</dbReference>
<evidence type="ECO:0000256" key="1">
    <source>
        <dbReference type="ARBA" id="ARBA00023043"/>
    </source>
</evidence>
<dbReference type="PROSITE" id="PS50297">
    <property type="entry name" value="ANK_REP_REGION"/>
    <property type="match status" value="2"/>
</dbReference>
<feature type="compositionally biased region" description="Low complexity" evidence="3">
    <location>
        <begin position="444"/>
        <end position="454"/>
    </location>
</feature>
<feature type="region of interest" description="Disordered" evidence="3">
    <location>
        <begin position="849"/>
        <end position="925"/>
    </location>
</feature>
<dbReference type="Gene3D" id="2.60.40.10">
    <property type="entry name" value="Immunoglobulins"/>
    <property type="match status" value="1"/>
</dbReference>
<dbReference type="SUPFAM" id="SSF48403">
    <property type="entry name" value="Ankyrin repeat"/>
    <property type="match status" value="1"/>
</dbReference>
<dbReference type="PANTHER" id="PTHR23335">
    <property type="entry name" value="CALMODULIN-BINDING TRANSCRIPTION ACTIVATOR CAMTA"/>
    <property type="match status" value="1"/>
</dbReference>
<keyword evidence="4" id="KW-0472">Membrane</keyword>
<feature type="compositionally biased region" description="Low complexity" evidence="3">
    <location>
        <begin position="1"/>
        <end position="22"/>
    </location>
</feature>
<dbReference type="CDD" id="cd00102">
    <property type="entry name" value="IPT"/>
    <property type="match status" value="1"/>
</dbReference>
<dbReference type="FunCoup" id="A0A0C2WVU7">
    <property type="interactions" value="164"/>
</dbReference>
<feature type="region of interest" description="Disordered" evidence="3">
    <location>
        <begin position="1"/>
        <end position="24"/>
    </location>
</feature>
<dbReference type="GO" id="GO:0003690">
    <property type="term" value="F:double-stranded DNA binding"/>
    <property type="evidence" value="ECO:0007669"/>
    <property type="project" value="TreeGrafter"/>
</dbReference>
<dbReference type="InParanoid" id="A0A0C2WVU7"/>
<dbReference type="InterPro" id="IPR036770">
    <property type="entry name" value="Ankyrin_rpt-contain_sf"/>
</dbReference>
<dbReference type="Pfam" id="PF25603">
    <property type="entry name" value="SPT23_MGA2_DBD"/>
    <property type="match status" value="1"/>
</dbReference>
<feature type="compositionally biased region" description="Polar residues" evidence="3">
    <location>
        <begin position="402"/>
        <end position="411"/>
    </location>
</feature>
<dbReference type="GO" id="GO:0005634">
    <property type="term" value="C:nucleus"/>
    <property type="evidence" value="ECO:0007669"/>
    <property type="project" value="TreeGrafter"/>
</dbReference>
<feature type="compositionally biased region" description="Polar residues" evidence="3">
    <location>
        <begin position="499"/>
        <end position="517"/>
    </location>
</feature>
<dbReference type="SMART" id="SM00429">
    <property type="entry name" value="IPT"/>
    <property type="match status" value="1"/>
</dbReference>
<evidence type="ECO:0000313" key="7">
    <source>
        <dbReference type="Proteomes" id="UP000054549"/>
    </source>
</evidence>
<keyword evidence="1 2" id="KW-0040">ANK repeat</keyword>
<feature type="region of interest" description="Disordered" evidence="3">
    <location>
        <begin position="491"/>
        <end position="527"/>
    </location>
</feature>
<feature type="region of interest" description="Disordered" evidence="3">
    <location>
        <begin position="402"/>
        <end position="463"/>
    </location>
</feature>
<evidence type="ECO:0000256" key="3">
    <source>
        <dbReference type="SAM" id="MobiDB-lite"/>
    </source>
</evidence>
<dbReference type="STRING" id="946122.A0A0C2WVU7"/>
<dbReference type="EMBL" id="KN818239">
    <property type="protein sequence ID" value="KIL65907.1"/>
    <property type="molecule type" value="Genomic_DNA"/>
</dbReference>
<dbReference type="Pfam" id="PF01833">
    <property type="entry name" value="TIG"/>
    <property type="match status" value="1"/>
</dbReference>
<dbReference type="InterPro" id="IPR014756">
    <property type="entry name" value="Ig_E-set"/>
</dbReference>
<dbReference type="GO" id="GO:0003712">
    <property type="term" value="F:transcription coregulator activity"/>
    <property type="evidence" value="ECO:0007669"/>
    <property type="project" value="TreeGrafter"/>
</dbReference>
<dbReference type="OrthoDB" id="71307at2759"/>
<dbReference type="InterPro" id="IPR013783">
    <property type="entry name" value="Ig-like_fold"/>
</dbReference>
<keyword evidence="7" id="KW-1185">Reference proteome</keyword>
<feature type="compositionally biased region" description="Low complexity" evidence="3">
    <location>
        <begin position="910"/>
        <end position="925"/>
    </location>
</feature>
<organism evidence="6 7">
    <name type="scientific">Amanita muscaria (strain Koide BX008)</name>
    <dbReference type="NCBI Taxonomy" id="946122"/>
    <lineage>
        <taxon>Eukaryota</taxon>
        <taxon>Fungi</taxon>
        <taxon>Dikarya</taxon>
        <taxon>Basidiomycota</taxon>
        <taxon>Agaricomycotina</taxon>
        <taxon>Agaricomycetes</taxon>
        <taxon>Agaricomycetidae</taxon>
        <taxon>Agaricales</taxon>
        <taxon>Pluteineae</taxon>
        <taxon>Amanitaceae</taxon>
        <taxon>Amanita</taxon>
    </lineage>
</organism>
<dbReference type="PROSITE" id="PS50088">
    <property type="entry name" value="ANK_REPEAT"/>
    <property type="match status" value="2"/>
</dbReference>
<dbReference type="AlphaFoldDB" id="A0A0C2WVU7"/>
<feature type="compositionally biased region" description="Acidic residues" evidence="3">
    <location>
        <begin position="849"/>
        <end position="865"/>
    </location>
</feature>
<gene>
    <name evidence="6" type="ORF">M378DRAFT_76052</name>
</gene>
<dbReference type="Pfam" id="PF12796">
    <property type="entry name" value="Ank_2"/>
    <property type="match status" value="1"/>
</dbReference>
<dbReference type="Gene3D" id="1.25.40.20">
    <property type="entry name" value="Ankyrin repeat-containing domain"/>
    <property type="match status" value="2"/>
</dbReference>
<feature type="region of interest" description="Disordered" evidence="3">
    <location>
        <begin position="1045"/>
        <end position="1101"/>
    </location>
</feature>
<evidence type="ECO:0000313" key="6">
    <source>
        <dbReference type="EMBL" id="KIL65907.1"/>
    </source>
</evidence>
<protein>
    <recommendedName>
        <fullName evidence="5">IPT/TIG domain-containing protein</fullName>
    </recommendedName>
</protein>